<evidence type="ECO:0000256" key="2">
    <source>
        <dbReference type="ARBA" id="ARBA00022723"/>
    </source>
</evidence>
<evidence type="ECO:0000313" key="9">
    <source>
        <dbReference type="Proteomes" id="UP000005939"/>
    </source>
</evidence>
<evidence type="ECO:0000256" key="1">
    <source>
        <dbReference type="ARBA" id="ARBA00022670"/>
    </source>
</evidence>
<evidence type="ECO:0000256" key="4">
    <source>
        <dbReference type="ARBA" id="ARBA00022833"/>
    </source>
</evidence>
<dbReference type="GO" id="GO:0046872">
    <property type="term" value="F:metal ion binding"/>
    <property type="evidence" value="ECO:0007669"/>
    <property type="project" value="UniProtKB-KW"/>
</dbReference>
<dbReference type="InterPro" id="IPR025657">
    <property type="entry name" value="RadC_JAB"/>
</dbReference>
<evidence type="ECO:0000256" key="3">
    <source>
        <dbReference type="ARBA" id="ARBA00022801"/>
    </source>
</evidence>
<feature type="domain" description="MPN" evidence="7">
    <location>
        <begin position="103"/>
        <end position="225"/>
    </location>
</feature>
<dbReference type="STRING" id="1088868.CIN_10150"/>
<organism evidence="8 9">
    <name type="scientific">Commensalibacter intestini A911</name>
    <dbReference type="NCBI Taxonomy" id="1088868"/>
    <lineage>
        <taxon>Bacteria</taxon>
        <taxon>Pseudomonadati</taxon>
        <taxon>Pseudomonadota</taxon>
        <taxon>Alphaproteobacteria</taxon>
        <taxon>Acetobacterales</taxon>
        <taxon>Acetobacteraceae</taxon>
    </lineage>
</organism>
<dbReference type="GO" id="GO:0006508">
    <property type="term" value="P:proteolysis"/>
    <property type="evidence" value="ECO:0007669"/>
    <property type="project" value="UniProtKB-KW"/>
</dbReference>
<dbReference type="AlphaFoldDB" id="G6F0L2"/>
<dbReference type="Gene3D" id="3.40.140.10">
    <property type="entry name" value="Cytidine Deaminase, domain 2"/>
    <property type="match status" value="1"/>
</dbReference>
<evidence type="ECO:0000256" key="5">
    <source>
        <dbReference type="ARBA" id="ARBA00023049"/>
    </source>
</evidence>
<dbReference type="InterPro" id="IPR001405">
    <property type="entry name" value="UPF0758"/>
</dbReference>
<evidence type="ECO:0000313" key="8">
    <source>
        <dbReference type="EMBL" id="EHD13656.1"/>
    </source>
</evidence>
<dbReference type="RefSeq" id="WP_008854005.1">
    <property type="nucleotide sequence ID" value="NZ_AGFR01000007.1"/>
</dbReference>
<dbReference type="InterPro" id="IPR020891">
    <property type="entry name" value="UPF0758_CS"/>
</dbReference>
<gene>
    <name evidence="8" type="ORF">CIN_10150</name>
</gene>
<evidence type="ECO:0000259" key="7">
    <source>
        <dbReference type="PROSITE" id="PS50249"/>
    </source>
</evidence>
<dbReference type="Proteomes" id="UP000005939">
    <property type="component" value="Unassembled WGS sequence"/>
</dbReference>
<keyword evidence="3" id="KW-0378">Hydrolase</keyword>
<keyword evidence="4" id="KW-0862">Zinc</keyword>
<comment type="caution">
    <text evidence="8">The sequence shown here is derived from an EMBL/GenBank/DDBJ whole genome shotgun (WGS) entry which is preliminary data.</text>
</comment>
<protein>
    <recommendedName>
        <fullName evidence="7">MPN domain-containing protein</fullName>
    </recommendedName>
</protein>
<dbReference type="EMBL" id="AGFR01000007">
    <property type="protein sequence ID" value="EHD13656.1"/>
    <property type="molecule type" value="Genomic_DNA"/>
</dbReference>
<keyword evidence="2" id="KW-0479">Metal-binding</keyword>
<dbReference type="GO" id="GO:0008237">
    <property type="term" value="F:metallopeptidase activity"/>
    <property type="evidence" value="ECO:0007669"/>
    <property type="project" value="UniProtKB-KW"/>
</dbReference>
<keyword evidence="1" id="KW-0645">Protease</keyword>
<proteinExistence type="inferred from homology"/>
<keyword evidence="5" id="KW-0482">Metalloprotease</keyword>
<dbReference type="eggNOG" id="COG2003">
    <property type="taxonomic scope" value="Bacteria"/>
</dbReference>
<dbReference type="NCBIfam" id="TIGR00608">
    <property type="entry name" value="radc"/>
    <property type="match status" value="1"/>
</dbReference>
<evidence type="ECO:0000256" key="6">
    <source>
        <dbReference type="RuleBase" id="RU003797"/>
    </source>
</evidence>
<reference evidence="8 9" key="1">
    <citation type="submission" date="2011-10" db="EMBL/GenBank/DDBJ databases">
        <title>Genome Sequence of Commensalibacter intestini A911, isolated from Drosophila gut.</title>
        <authorList>
            <person name="Lee W.-J."/>
            <person name="Kim E.-K."/>
        </authorList>
    </citation>
    <scope>NUCLEOTIDE SEQUENCE [LARGE SCALE GENOMIC DNA]</scope>
    <source>
        <strain evidence="8 9">A911</strain>
    </source>
</reference>
<accession>G6F0L2</accession>
<dbReference type="CDD" id="cd08071">
    <property type="entry name" value="MPN_DUF2466"/>
    <property type="match status" value="1"/>
</dbReference>
<dbReference type="PATRIC" id="fig|1088868.3.peg.1018"/>
<dbReference type="Pfam" id="PF04002">
    <property type="entry name" value="RadC"/>
    <property type="match status" value="1"/>
</dbReference>
<comment type="similarity">
    <text evidence="6">Belongs to the UPF0758 family.</text>
</comment>
<dbReference type="InterPro" id="IPR037518">
    <property type="entry name" value="MPN"/>
</dbReference>
<dbReference type="OrthoDB" id="9804482at2"/>
<dbReference type="PROSITE" id="PS50249">
    <property type="entry name" value="MPN"/>
    <property type="match status" value="1"/>
</dbReference>
<dbReference type="PANTHER" id="PTHR30471:SF3">
    <property type="entry name" value="UPF0758 PROTEIN YEES-RELATED"/>
    <property type="match status" value="1"/>
</dbReference>
<dbReference type="PROSITE" id="PS01302">
    <property type="entry name" value="UPF0758"/>
    <property type="match status" value="1"/>
</dbReference>
<sequence length="234" mass="26682">MCKNNDDSFYVNIEHRIKLKEKHAFSDKKLLENLSKWIDFNKTVTDWQEFVLSRFGSFPAILTATQDELQNGLNVSEKDSATIKLFHEVALRVLKSKIYNCNILQNKIFLTNYLIAFLARKQTELFFLYFLDEEGKIIQESLQGNGTVNTTSLYIREVTRSALKCNASSLILVHNHPSGVAAPSGADTKITETVMNALKVINIRVEDHLIIGNGCYFSFKENNLVIPPYKDLVK</sequence>
<name>G6F0L2_9PROT</name>
<dbReference type="PANTHER" id="PTHR30471">
    <property type="entry name" value="DNA REPAIR PROTEIN RADC"/>
    <property type="match status" value="1"/>
</dbReference>